<keyword evidence="1" id="KW-0812">Transmembrane</keyword>
<feature type="chain" id="PRO_5035858447" description="Cache domain-containing protein" evidence="2">
    <location>
        <begin position="22"/>
        <end position="487"/>
    </location>
</feature>
<sequence length="487" mass="57808">MIIVLNILGLIIFLNIQGVFQFFQKDAEEKLIMNFIYGQTNSYIQIYQNNLQYKITQGMNSIQNINTLYQLIQRTNINFQRNQEKCLQEDYIQNSIINYCQYCYGNFDCSKEILKKNQYLEEFQKLSNLLSTTLAYQIELNIYFTSISSDCYFSTCPGSNFTGYVPSSRKWFQNHLELMNSYNFIISEPYANFLGGVYISGTTSIYDQNENIIGIGAIDLNFSSFYQFNYDDLDLLVIDKTGRILISHYYTPQTTEVYFLQNESIFGFNQTDVDQIIKQNQSQENCQLDIPNTICLINKKQNELWYIRQKRVTNEYYILLKFNSQAYINYITLLKNMINEMYQQLLKQLILGLLLTVFISLCIHLISFLLLQKPIDRLVNSFNKYLLKGKQINSIIFSNNSQDQLDKLSNAFLRLTNKYKFNESDRKTIISQNQQESQYPVNYYVNSKIMNNQNRHSLYIFETQKQKHIYVQQFFDLYRQKNYKLEL</sequence>
<evidence type="ECO:0008006" key="5">
    <source>
        <dbReference type="Google" id="ProtNLM"/>
    </source>
</evidence>
<evidence type="ECO:0000256" key="1">
    <source>
        <dbReference type="SAM" id="Phobius"/>
    </source>
</evidence>
<organism evidence="3 4">
    <name type="scientific">Paramecium sonneborni</name>
    <dbReference type="NCBI Taxonomy" id="65129"/>
    <lineage>
        <taxon>Eukaryota</taxon>
        <taxon>Sar</taxon>
        <taxon>Alveolata</taxon>
        <taxon>Ciliophora</taxon>
        <taxon>Intramacronucleata</taxon>
        <taxon>Oligohymenophorea</taxon>
        <taxon>Peniculida</taxon>
        <taxon>Parameciidae</taxon>
        <taxon>Paramecium</taxon>
    </lineage>
</organism>
<dbReference type="Proteomes" id="UP000692954">
    <property type="component" value="Unassembled WGS sequence"/>
</dbReference>
<accession>A0A8S1Q6L0</accession>
<reference evidence="3" key="1">
    <citation type="submission" date="2021-01" db="EMBL/GenBank/DDBJ databases">
        <authorList>
            <consortium name="Genoscope - CEA"/>
            <person name="William W."/>
        </authorList>
    </citation>
    <scope>NUCLEOTIDE SEQUENCE</scope>
</reference>
<dbReference type="AlphaFoldDB" id="A0A8S1Q6L0"/>
<feature type="signal peptide" evidence="2">
    <location>
        <begin position="1"/>
        <end position="21"/>
    </location>
</feature>
<evidence type="ECO:0000313" key="4">
    <source>
        <dbReference type="Proteomes" id="UP000692954"/>
    </source>
</evidence>
<name>A0A8S1Q6L0_9CILI</name>
<feature type="transmembrane region" description="Helical" evidence="1">
    <location>
        <begin position="349"/>
        <end position="371"/>
    </location>
</feature>
<dbReference type="EMBL" id="CAJJDN010000097">
    <property type="protein sequence ID" value="CAD8111236.1"/>
    <property type="molecule type" value="Genomic_DNA"/>
</dbReference>
<gene>
    <name evidence="3" type="ORF">PSON_ATCC_30995.1.T0970195</name>
</gene>
<evidence type="ECO:0000256" key="2">
    <source>
        <dbReference type="SAM" id="SignalP"/>
    </source>
</evidence>
<keyword evidence="1" id="KW-1133">Transmembrane helix</keyword>
<keyword evidence="2" id="KW-0732">Signal</keyword>
<dbReference type="OrthoDB" id="300478at2759"/>
<keyword evidence="1" id="KW-0472">Membrane</keyword>
<comment type="caution">
    <text evidence="3">The sequence shown here is derived from an EMBL/GenBank/DDBJ whole genome shotgun (WGS) entry which is preliminary data.</text>
</comment>
<proteinExistence type="predicted"/>
<protein>
    <recommendedName>
        <fullName evidence="5">Cache domain-containing protein</fullName>
    </recommendedName>
</protein>
<evidence type="ECO:0000313" key="3">
    <source>
        <dbReference type="EMBL" id="CAD8111236.1"/>
    </source>
</evidence>
<keyword evidence="4" id="KW-1185">Reference proteome</keyword>